<protein>
    <submittedName>
        <fullName evidence="2">Transcriptional regulator with XRE-family HTH domain</fullName>
    </submittedName>
</protein>
<dbReference type="InterPro" id="IPR043917">
    <property type="entry name" value="DUF5753"/>
</dbReference>
<reference evidence="2 3" key="1">
    <citation type="submission" date="2020-08" db="EMBL/GenBank/DDBJ databases">
        <title>Sequencing the genomes of 1000 actinobacteria strains.</title>
        <authorList>
            <person name="Klenk H.-P."/>
        </authorList>
    </citation>
    <scope>NUCLEOTIDE SEQUENCE [LARGE SCALE GENOMIC DNA]</scope>
    <source>
        <strain evidence="2 3">DSM 17294</strain>
    </source>
</reference>
<dbReference type="EMBL" id="JACHNF010000002">
    <property type="protein sequence ID" value="MBB5984004.1"/>
    <property type="molecule type" value="Genomic_DNA"/>
</dbReference>
<evidence type="ECO:0000313" key="3">
    <source>
        <dbReference type="Proteomes" id="UP000558997"/>
    </source>
</evidence>
<keyword evidence="3" id="KW-1185">Reference proteome</keyword>
<evidence type="ECO:0000259" key="1">
    <source>
        <dbReference type="PROSITE" id="PS50943"/>
    </source>
</evidence>
<accession>A0A841DXU3</accession>
<feature type="domain" description="HTH cro/C1-type" evidence="1">
    <location>
        <begin position="17"/>
        <end position="54"/>
    </location>
</feature>
<dbReference type="RefSeq" id="WP_184845078.1">
    <property type="nucleotide sequence ID" value="NZ_BAAAVN010000031.1"/>
</dbReference>
<proteinExistence type="predicted"/>
<dbReference type="Pfam" id="PF19054">
    <property type="entry name" value="DUF5753"/>
    <property type="match status" value="1"/>
</dbReference>
<gene>
    <name evidence="2" type="ORF">HDA44_007419</name>
</gene>
<dbReference type="PROSITE" id="PS50943">
    <property type="entry name" value="HTH_CROC1"/>
    <property type="match status" value="1"/>
</dbReference>
<sequence>MTSTETLPARRQVAVELARLRRQAGISGRAMADRLGVSQPTISRAESGARLLSLPLTRVWLDTVHADAATRETVLALAEASHSETVAYRLQLRDQTHLQSHVTNIEADTRVLRAVDPITIHGLLQTPQYARAIMELADSEHMFDHDAALAARLERQKALADTTREFSFVMLEQVLHAPFVTRAQLEHLAELATRGDWLTIGIVPQNTPWPAIPWSGYNLYELSDGSQVVTAELTHGEATVTGEDDLKLYGDLHSRWLAQSITGEQAARLCRGLAAESE</sequence>
<dbReference type="SUPFAM" id="SSF47413">
    <property type="entry name" value="lambda repressor-like DNA-binding domains"/>
    <property type="match status" value="1"/>
</dbReference>
<dbReference type="SMART" id="SM00530">
    <property type="entry name" value="HTH_XRE"/>
    <property type="match status" value="1"/>
</dbReference>
<comment type="caution">
    <text evidence="2">The sequence shown here is derived from an EMBL/GenBank/DDBJ whole genome shotgun (WGS) entry which is preliminary data.</text>
</comment>
<dbReference type="GO" id="GO:0003677">
    <property type="term" value="F:DNA binding"/>
    <property type="evidence" value="ECO:0007669"/>
    <property type="project" value="InterPro"/>
</dbReference>
<dbReference type="InterPro" id="IPR010982">
    <property type="entry name" value="Lambda_DNA-bd_dom_sf"/>
</dbReference>
<evidence type="ECO:0000313" key="2">
    <source>
        <dbReference type="EMBL" id="MBB5984004.1"/>
    </source>
</evidence>
<dbReference type="Pfam" id="PF13560">
    <property type="entry name" value="HTH_31"/>
    <property type="match status" value="1"/>
</dbReference>
<organism evidence="2 3">
    <name type="scientific">Kribbella solani</name>
    <dbReference type="NCBI Taxonomy" id="236067"/>
    <lineage>
        <taxon>Bacteria</taxon>
        <taxon>Bacillati</taxon>
        <taxon>Actinomycetota</taxon>
        <taxon>Actinomycetes</taxon>
        <taxon>Propionibacteriales</taxon>
        <taxon>Kribbellaceae</taxon>
        <taxon>Kribbella</taxon>
    </lineage>
</organism>
<dbReference type="Gene3D" id="1.10.260.40">
    <property type="entry name" value="lambda repressor-like DNA-binding domains"/>
    <property type="match status" value="1"/>
</dbReference>
<dbReference type="AlphaFoldDB" id="A0A841DXU3"/>
<dbReference type="InterPro" id="IPR001387">
    <property type="entry name" value="Cro/C1-type_HTH"/>
</dbReference>
<dbReference type="Proteomes" id="UP000558997">
    <property type="component" value="Unassembled WGS sequence"/>
</dbReference>
<dbReference type="CDD" id="cd00093">
    <property type="entry name" value="HTH_XRE"/>
    <property type="match status" value="1"/>
</dbReference>
<name>A0A841DXU3_9ACTN</name>